<dbReference type="STRING" id="670154.SAMN04488002_1748"/>
<dbReference type="SUPFAM" id="SSF51735">
    <property type="entry name" value="NAD(P)-binding Rossmann-fold domains"/>
    <property type="match status" value="1"/>
</dbReference>
<evidence type="ECO:0000313" key="7">
    <source>
        <dbReference type="EMBL" id="SFR43663.1"/>
    </source>
</evidence>
<accession>A0A1I6GN67</accession>
<dbReference type="OrthoDB" id="7374922at2"/>
<dbReference type="Pfam" id="PF02826">
    <property type="entry name" value="2-Hacid_dh_C"/>
    <property type="match status" value="1"/>
</dbReference>
<evidence type="ECO:0000256" key="4">
    <source>
        <dbReference type="RuleBase" id="RU003719"/>
    </source>
</evidence>
<comment type="similarity">
    <text evidence="1 4">Belongs to the D-isomer specific 2-hydroxyacid dehydrogenase family.</text>
</comment>
<keyword evidence="2 4" id="KW-0560">Oxidoreductase</keyword>
<feature type="domain" description="D-isomer specific 2-hydroxyacid dehydrogenase NAD-binding" evidence="6">
    <location>
        <begin position="112"/>
        <end position="291"/>
    </location>
</feature>
<dbReference type="FunFam" id="3.40.50.720:FF:000203">
    <property type="entry name" value="D-3-phosphoglycerate dehydrogenase (SerA)"/>
    <property type="match status" value="1"/>
</dbReference>
<dbReference type="InterPro" id="IPR006140">
    <property type="entry name" value="D-isomer_DH_NAD-bd"/>
</dbReference>
<evidence type="ECO:0000259" key="6">
    <source>
        <dbReference type="Pfam" id="PF02826"/>
    </source>
</evidence>
<keyword evidence="3" id="KW-0520">NAD</keyword>
<gene>
    <name evidence="7" type="ORF">SAMN04488002_1748</name>
</gene>
<dbReference type="Gene3D" id="3.40.50.720">
    <property type="entry name" value="NAD(P)-binding Rossmann-like Domain"/>
    <property type="match status" value="2"/>
</dbReference>
<protein>
    <submittedName>
        <fullName evidence="7">Phosphoglycerate dehydrogenase</fullName>
    </submittedName>
</protein>
<evidence type="ECO:0000256" key="2">
    <source>
        <dbReference type="ARBA" id="ARBA00023002"/>
    </source>
</evidence>
<keyword evidence="8" id="KW-1185">Reference proteome</keyword>
<dbReference type="InterPro" id="IPR006139">
    <property type="entry name" value="D-isomer_2_OHA_DH_cat_dom"/>
</dbReference>
<dbReference type="PANTHER" id="PTHR43333:SF1">
    <property type="entry name" value="D-ISOMER SPECIFIC 2-HYDROXYACID DEHYDROGENASE NAD-BINDING DOMAIN-CONTAINING PROTEIN"/>
    <property type="match status" value="1"/>
</dbReference>
<reference evidence="8" key="1">
    <citation type="submission" date="2016-10" db="EMBL/GenBank/DDBJ databases">
        <authorList>
            <person name="Varghese N."/>
            <person name="Submissions S."/>
        </authorList>
    </citation>
    <scope>NUCLEOTIDE SEQUENCE [LARGE SCALE GENOMIC DNA]</scope>
    <source>
        <strain evidence="8">DSM 26921</strain>
    </source>
</reference>
<dbReference type="RefSeq" id="WP_090215333.1">
    <property type="nucleotide sequence ID" value="NZ_FOYO01000001.1"/>
</dbReference>
<dbReference type="Pfam" id="PF00389">
    <property type="entry name" value="2-Hacid_dh"/>
    <property type="match status" value="1"/>
</dbReference>
<dbReference type="CDD" id="cd05300">
    <property type="entry name" value="2-Hacid_dh_1"/>
    <property type="match status" value="1"/>
</dbReference>
<feature type="domain" description="D-isomer specific 2-hydroxyacid dehydrogenase catalytic" evidence="5">
    <location>
        <begin position="39"/>
        <end position="321"/>
    </location>
</feature>
<dbReference type="GO" id="GO:0051287">
    <property type="term" value="F:NAD binding"/>
    <property type="evidence" value="ECO:0007669"/>
    <property type="project" value="InterPro"/>
</dbReference>
<dbReference type="AlphaFoldDB" id="A0A1I6GN67"/>
<evidence type="ECO:0000256" key="3">
    <source>
        <dbReference type="ARBA" id="ARBA00023027"/>
    </source>
</evidence>
<dbReference type="EMBL" id="FOYO01000001">
    <property type="protein sequence ID" value="SFR43663.1"/>
    <property type="molecule type" value="Genomic_DNA"/>
</dbReference>
<name>A0A1I6GN67_9RHOB</name>
<dbReference type="InterPro" id="IPR036291">
    <property type="entry name" value="NAD(P)-bd_dom_sf"/>
</dbReference>
<organism evidence="7 8">
    <name type="scientific">Litoreibacter janthinus</name>
    <dbReference type="NCBI Taxonomy" id="670154"/>
    <lineage>
        <taxon>Bacteria</taxon>
        <taxon>Pseudomonadati</taxon>
        <taxon>Pseudomonadota</taxon>
        <taxon>Alphaproteobacteria</taxon>
        <taxon>Rhodobacterales</taxon>
        <taxon>Roseobacteraceae</taxon>
        <taxon>Litoreibacter</taxon>
    </lineage>
</organism>
<dbReference type="Proteomes" id="UP000199658">
    <property type="component" value="Unassembled WGS sequence"/>
</dbReference>
<proteinExistence type="inferred from homology"/>
<evidence type="ECO:0000259" key="5">
    <source>
        <dbReference type="Pfam" id="PF00389"/>
    </source>
</evidence>
<evidence type="ECO:0000256" key="1">
    <source>
        <dbReference type="ARBA" id="ARBA00005854"/>
    </source>
</evidence>
<dbReference type="PANTHER" id="PTHR43333">
    <property type="entry name" value="2-HACID_DH_C DOMAIN-CONTAINING PROTEIN"/>
    <property type="match status" value="1"/>
</dbReference>
<evidence type="ECO:0000313" key="8">
    <source>
        <dbReference type="Proteomes" id="UP000199658"/>
    </source>
</evidence>
<dbReference type="GO" id="GO:0016616">
    <property type="term" value="F:oxidoreductase activity, acting on the CH-OH group of donors, NAD or NADP as acceptor"/>
    <property type="evidence" value="ECO:0007669"/>
    <property type="project" value="InterPro"/>
</dbReference>
<dbReference type="SUPFAM" id="SSF52283">
    <property type="entry name" value="Formate/glycerate dehydrogenase catalytic domain-like"/>
    <property type="match status" value="1"/>
</dbReference>
<sequence length="330" mass="36368">MSRPPQISDVVTNVEYEAPLYARMCEVFGDAKVTRITPGNPEALRQALEHAEVAVLQELLPAEDIRGSRLKWVHITHSGMDRVASPVILDRGIRLSSSAGYSVEALAEHALFFMLSLAYRSKDLFEAQRKSSWEKAGRQHLRSLYKQSVGIVGLGHIGKALAVRCDAMGMHVLGYRRSDEAAPQGVHELYSQVRGDSLKSMLAQCDYVVLAVPLTNESHNMIGAEELAQMKPTAHLVNVARGAVVDEPALIHALQTGQIAGAGLDVFVTEPLPAESPFWQMPNVIVTPHTSAREPDRDDRAVDLIAENHRRFLAGEQLLNELTRDNVYTP</sequence>